<evidence type="ECO:0000256" key="2">
    <source>
        <dbReference type="ARBA" id="ARBA00022723"/>
    </source>
</evidence>
<gene>
    <name evidence="4" type="ORF">METZ01_LOCUS162529</name>
</gene>
<dbReference type="NCBIfam" id="TIGR03081">
    <property type="entry name" value="metmalonyl_epim"/>
    <property type="match status" value="1"/>
</dbReference>
<dbReference type="PANTHER" id="PTHR43048">
    <property type="entry name" value="METHYLMALONYL-COA EPIMERASE"/>
    <property type="match status" value="1"/>
</dbReference>
<dbReference type="InterPro" id="IPR017515">
    <property type="entry name" value="MeMalonyl-CoA_epimerase"/>
</dbReference>
<dbReference type="InterPro" id="IPR051785">
    <property type="entry name" value="MMCE/EMCE_epimerase"/>
</dbReference>
<dbReference type="GO" id="GO:0046491">
    <property type="term" value="P:L-methylmalonyl-CoA metabolic process"/>
    <property type="evidence" value="ECO:0007669"/>
    <property type="project" value="TreeGrafter"/>
</dbReference>
<dbReference type="AlphaFoldDB" id="A0A382B7B3"/>
<name>A0A382B7B3_9ZZZZ</name>
<evidence type="ECO:0000313" key="4">
    <source>
        <dbReference type="EMBL" id="SVB09675.1"/>
    </source>
</evidence>
<accession>A0A382B7B3</accession>
<evidence type="ECO:0000259" key="3">
    <source>
        <dbReference type="PROSITE" id="PS51819"/>
    </source>
</evidence>
<dbReference type="SUPFAM" id="SSF54593">
    <property type="entry name" value="Glyoxalase/Bleomycin resistance protein/Dihydroxybiphenyl dioxygenase"/>
    <property type="match status" value="1"/>
</dbReference>
<dbReference type="Gene3D" id="3.10.180.10">
    <property type="entry name" value="2,3-Dihydroxybiphenyl 1,2-Dioxygenase, domain 1"/>
    <property type="match status" value="1"/>
</dbReference>
<reference evidence="4" key="1">
    <citation type="submission" date="2018-05" db="EMBL/GenBank/DDBJ databases">
        <authorList>
            <person name="Lanie J.A."/>
            <person name="Ng W.-L."/>
            <person name="Kazmierczak K.M."/>
            <person name="Andrzejewski T.M."/>
            <person name="Davidsen T.M."/>
            <person name="Wayne K.J."/>
            <person name="Tettelin H."/>
            <person name="Glass J.I."/>
            <person name="Rusch D."/>
            <person name="Podicherti R."/>
            <person name="Tsui H.-C.T."/>
            <person name="Winkler M.E."/>
        </authorList>
    </citation>
    <scope>NUCLEOTIDE SEQUENCE</scope>
</reference>
<proteinExistence type="inferred from homology"/>
<dbReference type="GO" id="GO:0046872">
    <property type="term" value="F:metal ion binding"/>
    <property type="evidence" value="ECO:0007669"/>
    <property type="project" value="UniProtKB-KW"/>
</dbReference>
<feature type="domain" description="VOC" evidence="3">
    <location>
        <begin position="8"/>
        <end position="137"/>
    </location>
</feature>
<protein>
    <recommendedName>
        <fullName evidence="3">VOC domain-containing protein</fullName>
    </recommendedName>
</protein>
<dbReference type="PROSITE" id="PS51819">
    <property type="entry name" value="VOC"/>
    <property type="match status" value="1"/>
</dbReference>
<evidence type="ECO:0000256" key="1">
    <source>
        <dbReference type="ARBA" id="ARBA00009308"/>
    </source>
</evidence>
<dbReference type="CDD" id="cd07249">
    <property type="entry name" value="MMCE"/>
    <property type="match status" value="1"/>
</dbReference>
<dbReference type="InterPro" id="IPR037523">
    <property type="entry name" value="VOC_core"/>
</dbReference>
<dbReference type="PANTHER" id="PTHR43048:SF3">
    <property type="entry name" value="METHYLMALONYL-COA EPIMERASE, MITOCHONDRIAL"/>
    <property type="match status" value="1"/>
</dbReference>
<organism evidence="4">
    <name type="scientific">marine metagenome</name>
    <dbReference type="NCBI Taxonomy" id="408172"/>
    <lineage>
        <taxon>unclassified sequences</taxon>
        <taxon>metagenomes</taxon>
        <taxon>ecological metagenomes</taxon>
    </lineage>
</organism>
<dbReference type="GO" id="GO:0004493">
    <property type="term" value="F:methylmalonyl-CoA epimerase activity"/>
    <property type="evidence" value="ECO:0007669"/>
    <property type="project" value="TreeGrafter"/>
</dbReference>
<sequence>MSLIPPGTIDHVGIAVRDLDLARTTYESVLGAELSVCEIVEEQGVKVAFMTLPGDTRVELIAPMDGDGAVARFLDTHGEGIHHICITVEDIKKTLAVLEEAQVPLVDKSPRRGAEGSQIAFVHPAKLGGVLLELKQKAD</sequence>
<dbReference type="InterPro" id="IPR029068">
    <property type="entry name" value="Glyas_Bleomycin-R_OHBP_Dase"/>
</dbReference>
<keyword evidence="2" id="KW-0479">Metal-binding</keyword>
<dbReference type="EMBL" id="UINC01028535">
    <property type="protein sequence ID" value="SVB09675.1"/>
    <property type="molecule type" value="Genomic_DNA"/>
</dbReference>
<comment type="similarity">
    <text evidence="1">Belongs to the methylmalonyl-CoA epimerase family.</text>
</comment>
<dbReference type="Pfam" id="PF13669">
    <property type="entry name" value="Glyoxalase_4"/>
    <property type="match status" value="1"/>
</dbReference>